<keyword evidence="2" id="KW-1133">Transmembrane helix</keyword>
<name>A0A4V1M3L7_TREME</name>
<dbReference type="AlphaFoldDB" id="A0A4V1M3L7"/>
<dbReference type="PANTHER" id="PTHR11362:SF140">
    <property type="entry name" value="PEBP-LIKE PROTEIN"/>
    <property type="match status" value="1"/>
</dbReference>
<accession>A0A4V1M3L7</accession>
<dbReference type="Pfam" id="PF01161">
    <property type="entry name" value="PBP"/>
    <property type="match status" value="1"/>
</dbReference>
<dbReference type="InterPro" id="IPR036610">
    <property type="entry name" value="PEBP-like_sf"/>
</dbReference>
<organism evidence="4 5">
    <name type="scientific">Tremella mesenterica</name>
    <name type="common">Jelly fungus</name>
    <dbReference type="NCBI Taxonomy" id="5217"/>
    <lineage>
        <taxon>Eukaryota</taxon>
        <taxon>Fungi</taxon>
        <taxon>Dikarya</taxon>
        <taxon>Basidiomycota</taxon>
        <taxon>Agaricomycotina</taxon>
        <taxon>Tremellomycetes</taxon>
        <taxon>Tremellales</taxon>
        <taxon>Tremellaceae</taxon>
        <taxon>Tremella</taxon>
    </lineage>
</organism>
<evidence type="ECO:0000256" key="2">
    <source>
        <dbReference type="SAM" id="Phobius"/>
    </source>
</evidence>
<protein>
    <recommendedName>
        <fullName evidence="6">Nuclear protein</fullName>
    </recommendedName>
</protein>
<feature type="chain" id="PRO_5020734170" description="Nuclear protein" evidence="3">
    <location>
        <begin position="16"/>
        <end position="292"/>
    </location>
</feature>
<evidence type="ECO:0000313" key="4">
    <source>
        <dbReference type="EMBL" id="RXK37307.1"/>
    </source>
</evidence>
<dbReference type="InParanoid" id="A0A4V1M3L7"/>
<dbReference type="Gene3D" id="3.90.280.10">
    <property type="entry name" value="PEBP-like"/>
    <property type="match status" value="1"/>
</dbReference>
<keyword evidence="2" id="KW-0472">Membrane</keyword>
<keyword evidence="2" id="KW-0812">Transmembrane</keyword>
<dbReference type="PANTHER" id="PTHR11362">
    <property type="entry name" value="PHOSPHATIDYLETHANOLAMINE-BINDING PROTEIN"/>
    <property type="match status" value="1"/>
</dbReference>
<dbReference type="STRING" id="5217.A0A4V1M3L7"/>
<evidence type="ECO:0000256" key="1">
    <source>
        <dbReference type="SAM" id="MobiDB-lite"/>
    </source>
</evidence>
<evidence type="ECO:0000313" key="5">
    <source>
        <dbReference type="Proteomes" id="UP000289152"/>
    </source>
</evidence>
<dbReference type="OMA" id="PHRYMQL"/>
<keyword evidence="5" id="KW-1185">Reference proteome</keyword>
<dbReference type="SUPFAM" id="SSF49777">
    <property type="entry name" value="PEBP-like"/>
    <property type="match status" value="1"/>
</dbReference>
<evidence type="ECO:0008006" key="6">
    <source>
        <dbReference type="Google" id="ProtNLM"/>
    </source>
</evidence>
<proteinExistence type="predicted"/>
<feature type="transmembrane region" description="Helical" evidence="2">
    <location>
        <begin position="270"/>
        <end position="290"/>
    </location>
</feature>
<dbReference type="OrthoDB" id="2506647at2759"/>
<comment type="caution">
    <text evidence="4">The sequence shown here is derived from an EMBL/GenBank/DDBJ whole genome shotgun (WGS) entry which is preliminary data.</text>
</comment>
<sequence>MFLLGLLPFLAATHAQSTASTFDIELVEANFEAAQLVPELISTFTPEGVLNVTFGGTDISIGQNLTQDAVGSSPTLLVVPSSNATDVSTSNNYTVMMVDADIVGTDEGATGQTRHWLVNNAKLVQGDSGYSVGYDGAISITDYAGPGPAAGSGAHRYVILVYTQPSTFTPPANLSTAHTPLSTFSFSDYVSQTGLGNLVAGNYFLVENGVATVSVPSTTPVNTATLATASTTSGSSSPSGTSSAPSGSKTSSASSSPSSSPSGAAIKQTIGMGAISGAVGIVLAVVAAGLGL</sequence>
<keyword evidence="3" id="KW-0732">Signal</keyword>
<dbReference type="VEuPathDB" id="FungiDB:TREMEDRAFT_39992"/>
<dbReference type="InterPro" id="IPR035810">
    <property type="entry name" value="PEBP_euk"/>
</dbReference>
<dbReference type="CDD" id="cd00866">
    <property type="entry name" value="PEBP_euk"/>
    <property type="match status" value="1"/>
</dbReference>
<reference evidence="4 5" key="1">
    <citation type="submission" date="2016-06" db="EMBL/GenBank/DDBJ databases">
        <title>Evolution of pathogenesis and genome organization in the Tremellales.</title>
        <authorList>
            <person name="Cuomo C."/>
            <person name="Litvintseva A."/>
            <person name="Heitman J."/>
            <person name="Chen Y."/>
            <person name="Sun S."/>
            <person name="Springer D."/>
            <person name="Dromer F."/>
            <person name="Young S."/>
            <person name="Zeng Q."/>
            <person name="Chapman S."/>
            <person name="Gujja S."/>
            <person name="Saif S."/>
            <person name="Birren B."/>
        </authorList>
    </citation>
    <scope>NUCLEOTIDE SEQUENCE [LARGE SCALE GENOMIC DNA]</scope>
    <source>
        <strain evidence="4 5">ATCC 28783</strain>
    </source>
</reference>
<dbReference type="Proteomes" id="UP000289152">
    <property type="component" value="Unassembled WGS sequence"/>
</dbReference>
<dbReference type="EMBL" id="SDIL01000072">
    <property type="protein sequence ID" value="RXK37307.1"/>
    <property type="molecule type" value="Genomic_DNA"/>
</dbReference>
<feature type="signal peptide" evidence="3">
    <location>
        <begin position="1"/>
        <end position="15"/>
    </location>
</feature>
<dbReference type="InterPro" id="IPR008914">
    <property type="entry name" value="PEBP"/>
</dbReference>
<evidence type="ECO:0000256" key="3">
    <source>
        <dbReference type="SAM" id="SignalP"/>
    </source>
</evidence>
<feature type="region of interest" description="Disordered" evidence="1">
    <location>
        <begin position="228"/>
        <end position="263"/>
    </location>
</feature>
<gene>
    <name evidence="4" type="ORF">M231_05449</name>
</gene>